<keyword evidence="15" id="KW-0902">Two-component regulatory system</keyword>
<keyword evidence="7" id="KW-0963">Cytoplasm</keyword>
<evidence type="ECO:0000256" key="14">
    <source>
        <dbReference type="ARBA" id="ARBA00023004"/>
    </source>
</evidence>
<evidence type="ECO:0000256" key="19">
    <source>
        <dbReference type="SAM" id="Coils"/>
    </source>
</evidence>
<keyword evidence="12" id="KW-0418">Kinase</keyword>
<feature type="coiled-coil region" evidence="19">
    <location>
        <begin position="30"/>
        <end position="78"/>
    </location>
</feature>
<name>A0A2A6DZ92_9BACL</name>
<evidence type="ECO:0000256" key="11">
    <source>
        <dbReference type="ARBA" id="ARBA00022741"/>
    </source>
</evidence>
<dbReference type="GO" id="GO:0005524">
    <property type="term" value="F:ATP binding"/>
    <property type="evidence" value="ECO:0007669"/>
    <property type="project" value="UniProtKB-KW"/>
</dbReference>
<feature type="coiled-coil region" evidence="19">
    <location>
        <begin position="205"/>
        <end position="232"/>
    </location>
</feature>
<evidence type="ECO:0000256" key="15">
    <source>
        <dbReference type="ARBA" id="ARBA00023012"/>
    </source>
</evidence>
<reference evidence="21 22" key="1">
    <citation type="submission" date="2016-12" db="EMBL/GenBank/DDBJ databases">
        <title>Candidatus Reconcilibacillus cellulovorans genome.</title>
        <authorList>
            <person name="Kolinko S."/>
            <person name="Wu Y.-W."/>
            <person name="Tachea F."/>
            <person name="Denzel E."/>
            <person name="Hiras J."/>
            <person name="Baecker N."/>
            <person name="Chan L.J."/>
            <person name="Eichorst S.A."/>
            <person name="Frey D."/>
            <person name="Adams P.D."/>
            <person name="Pray T."/>
            <person name="Tanjore D."/>
            <person name="Petzold C.J."/>
            <person name="Gladden J.M."/>
            <person name="Simmons B.A."/>
            <person name="Singer S.W."/>
        </authorList>
    </citation>
    <scope>NUCLEOTIDE SEQUENCE [LARGE SCALE GENOMIC DNA]</scope>
    <source>
        <strain evidence="21">JTherm</strain>
    </source>
</reference>
<comment type="catalytic activity">
    <reaction evidence="1">
        <text>ATP + protein L-histidine = ADP + protein N-phospho-L-histidine.</text>
        <dbReference type="EC" id="2.7.13.3"/>
    </reaction>
</comment>
<dbReference type="InterPro" id="IPR011712">
    <property type="entry name" value="Sig_transdc_His_kin_sub3_dim/P"/>
</dbReference>
<dbReference type="GO" id="GO:0016020">
    <property type="term" value="C:membrane"/>
    <property type="evidence" value="ECO:0007669"/>
    <property type="project" value="InterPro"/>
</dbReference>
<dbReference type="PANTHER" id="PTHR24421">
    <property type="entry name" value="NITRATE/NITRITE SENSOR PROTEIN NARX-RELATED"/>
    <property type="match status" value="1"/>
</dbReference>
<comment type="caution">
    <text evidence="21">The sequence shown here is derived from an EMBL/GenBank/DDBJ whole genome shotgun (WGS) entry which is preliminary data.</text>
</comment>
<dbReference type="GO" id="GO:0005737">
    <property type="term" value="C:cytoplasm"/>
    <property type="evidence" value="ECO:0007669"/>
    <property type="project" value="UniProtKB-SubCell"/>
</dbReference>
<gene>
    <name evidence="21" type="ORF">BLM47_10570</name>
</gene>
<evidence type="ECO:0000256" key="12">
    <source>
        <dbReference type="ARBA" id="ARBA00022777"/>
    </source>
</evidence>
<evidence type="ECO:0000256" key="3">
    <source>
        <dbReference type="ARBA" id="ARBA00004496"/>
    </source>
</evidence>
<evidence type="ECO:0000259" key="20">
    <source>
        <dbReference type="PROSITE" id="PS50109"/>
    </source>
</evidence>
<comment type="function">
    <text evidence="17">Member of the two-component regulatory system NreB/NreC involved in the control of dissimilatory nitrate/nitrite reduction in response to oxygen. NreB functions as a direct oxygen sensor histidine kinase which is autophosphorylated, in the absence of oxygen, probably at the conserved histidine residue, and transfers its phosphate group probably to a conserved aspartate residue of NreC. NreB/NreC activates the expression of the nitrate (narGHJI) and nitrite (nir) reductase operons, as well as the putative nitrate transporter gene narT.</text>
</comment>
<dbReference type="InterPro" id="IPR050482">
    <property type="entry name" value="Sensor_HK_TwoCompSys"/>
</dbReference>
<keyword evidence="10" id="KW-0479">Metal-binding</keyword>
<keyword evidence="16" id="KW-0411">Iron-sulfur</keyword>
<dbReference type="Gene3D" id="1.20.5.1930">
    <property type="match status" value="1"/>
</dbReference>
<evidence type="ECO:0000256" key="7">
    <source>
        <dbReference type="ARBA" id="ARBA00022490"/>
    </source>
</evidence>
<dbReference type="Pfam" id="PF07730">
    <property type="entry name" value="HisKA_3"/>
    <property type="match status" value="1"/>
</dbReference>
<keyword evidence="8" id="KW-0597">Phosphoprotein</keyword>
<keyword evidence="9" id="KW-0808">Transferase</keyword>
<dbReference type="GO" id="GO:0000155">
    <property type="term" value="F:phosphorelay sensor kinase activity"/>
    <property type="evidence" value="ECO:0007669"/>
    <property type="project" value="InterPro"/>
</dbReference>
<evidence type="ECO:0000256" key="6">
    <source>
        <dbReference type="ARBA" id="ARBA00022485"/>
    </source>
</evidence>
<dbReference type="InterPro" id="IPR036890">
    <property type="entry name" value="HATPase_C_sf"/>
</dbReference>
<dbReference type="InterPro" id="IPR004358">
    <property type="entry name" value="Sig_transdc_His_kin-like_C"/>
</dbReference>
<organism evidence="21 22">
    <name type="scientific">Candidatus Reconcilbacillus cellulovorans</name>
    <dbReference type="NCBI Taxonomy" id="1906605"/>
    <lineage>
        <taxon>Bacteria</taxon>
        <taxon>Bacillati</taxon>
        <taxon>Bacillota</taxon>
        <taxon>Bacilli</taxon>
        <taxon>Bacillales</taxon>
        <taxon>Paenibacillaceae</taxon>
        <taxon>Candidatus Reconcilbacillus</taxon>
    </lineage>
</organism>
<evidence type="ECO:0000313" key="22">
    <source>
        <dbReference type="Proteomes" id="UP000243688"/>
    </source>
</evidence>
<dbReference type="GO" id="GO:0051539">
    <property type="term" value="F:4 iron, 4 sulfur cluster binding"/>
    <property type="evidence" value="ECO:0007669"/>
    <property type="project" value="UniProtKB-KW"/>
</dbReference>
<dbReference type="SMART" id="SM00387">
    <property type="entry name" value="HATPase_c"/>
    <property type="match status" value="1"/>
</dbReference>
<evidence type="ECO:0000256" key="17">
    <source>
        <dbReference type="ARBA" id="ARBA00024827"/>
    </source>
</evidence>
<dbReference type="InterPro" id="IPR003594">
    <property type="entry name" value="HATPase_dom"/>
</dbReference>
<dbReference type="Proteomes" id="UP000243688">
    <property type="component" value="Unassembled WGS sequence"/>
</dbReference>
<accession>A0A2A6DZ92</accession>
<evidence type="ECO:0000256" key="8">
    <source>
        <dbReference type="ARBA" id="ARBA00022553"/>
    </source>
</evidence>
<dbReference type="PRINTS" id="PR00344">
    <property type="entry name" value="BCTRLSENSOR"/>
</dbReference>
<evidence type="ECO:0000256" key="9">
    <source>
        <dbReference type="ARBA" id="ARBA00022679"/>
    </source>
</evidence>
<dbReference type="InterPro" id="IPR008595">
    <property type="entry name" value="DegS"/>
</dbReference>
<dbReference type="GO" id="GO:0046983">
    <property type="term" value="F:protein dimerization activity"/>
    <property type="evidence" value="ECO:0007669"/>
    <property type="project" value="InterPro"/>
</dbReference>
<evidence type="ECO:0000256" key="10">
    <source>
        <dbReference type="ARBA" id="ARBA00022723"/>
    </source>
</evidence>
<dbReference type="Gene3D" id="3.30.565.10">
    <property type="entry name" value="Histidine kinase-like ATPase, C-terminal domain"/>
    <property type="match status" value="1"/>
</dbReference>
<keyword evidence="19" id="KW-0175">Coiled coil</keyword>
<dbReference type="AlphaFoldDB" id="A0A2A6DZ92"/>
<feature type="domain" description="Histidine kinase" evidence="20">
    <location>
        <begin position="193"/>
        <end position="376"/>
    </location>
</feature>
<dbReference type="PROSITE" id="PS50109">
    <property type="entry name" value="HIS_KIN"/>
    <property type="match status" value="1"/>
</dbReference>
<dbReference type="SUPFAM" id="SSF55874">
    <property type="entry name" value="ATPase domain of HSP90 chaperone/DNA topoisomerase II/histidine kinase"/>
    <property type="match status" value="1"/>
</dbReference>
<dbReference type="Pfam" id="PF02518">
    <property type="entry name" value="HATPase_c"/>
    <property type="match status" value="1"/>
</dbReference>
<evidence type="ECO:0000313" key="21">
    <source>
        <dbReference type="EMBL" id="PDO09817.1"/>
    </source>
</evidence>
<comment type="subcellular location">
    <subcellularLocation>
        <location evidence="3">Cytoplasm</location>
    </subcellularLocation>
</comment>
<keyword evidence="14" id="KW-0408">Iron</keyword>
<dbReference type="PANTHER" id="PTHR24421:SF10">
    <property type="entry name" value="NITRATE_NITRITE SENSOR PROTEIN NARQ"/>
    <property type="match status" value="1"/>
</dbReference>
<dbReference type="CDD" id="cd16917">
    <property type="entry name" value="HATPase_UhpB-NarQ-NarX-like"/>
    <property type="match status" value="1"/>
</dbReference>
<keyword evidence="13" id="KW-0067">ATP-binding</keyword>
<dbReference type="EC" id="2.7.13.3" evidence="4"/>
<evidence type="ECO:0000256" key="13">
    <source>
        <dbReference type="ARBA" id="ARBA00022840"/>
    </source>
</evidence>
<comment type="cofactor">
    <cofactor evidence="2">
        <name>[4Fe-4S] cluster</name>
        <dbReference type="ChEBI" id="CHEBI:49883"/>
    </cofactor>
</comment>
<keyword evidence="11" id="KW-0547">Nucleotide-binding</keyword>
<evidence type="ECO:0000256" key="18">
    <source>
        <dbReference type="ARBA" id="ARBA00030800"/>
    </source>
</evidence>
<proteinExistence type="predicted"/>
<evidence type="ECO:0000256" key="4">
    <source>
        <dbReference type="ARBA" id="ARBA00012438"/>
    </source>
</evidence>
<evidence type="ECO:0000256" key="5">
    <source>
        <dbReference type="ARBA" id="ARBA00017322"/>
    </source>
</evidence>
<dbReference type="InterPro" id="IPR005467">
    <property type="entry name" value="His_kinase_dom"/>
</dbReference>
<dbReference type="GO" id="GO:0046872">
    <property type="term" value="F:metal ion binding"/>
    <property type="evidence" value="ECO:0007669"/>
    <property type="project" value="UniProtKB-KW"/>
</dbReference>
<protein>
    <recommendedName>
        <fullName evidence="5">Oxygen sensor histidine kinase NreB</fullName>
        <ecNumber evidence="4">2.7.13.3</ecNumber>
    </recommendedName>
    <alternativeName>
        <fullName evidence="18">Nitrogen regulation protein B</fullName>
    </alternativeName>
</protein>
<dbReference type="Pfam" id="PF05384">
    <property type="entry name" value="DegS"/>
    <property type="match status" value="1"/>
</dbReference>
<dbReference type="EMBL" id="MOXJ01000027">
    <property type="protein sequence ID" value="PDO09817.1"/>
    <property type="molecule type" value="Genomic_DNA"/>
</dbReference>
<evidence type="ECO:0000256" key="16">
    <source>
        <dbReference type="ARBA" id="ARBA00023014"/>
    </source>
</evidence>
<sequence length="387" mass="44431">MAVQADQLDQIVRQAISVMEDSKYQIFEIYVAARTERDHLAEELEFLQKEIEQLIQTVDRLEVEFRRARIRLAEVSRHFSRYDEEDIRRAYETAAGLQAELIVCREKEKYARQRREELGRRLRLVEKTAARADALASQINVVLEYLSGNPEPMTASSGSGATKQQLGFRIILAQEEERKRIARDLHDGVAQSFVHLSLRAEIAQRFLQRRELEAAEQELSMLRNDIRAQLEEVRRMIFNLRPPSDGRAGLVESIRKYVREFEERSRIRVDCSFQGEERRLAQPIEVAVFRMVQESLSNVLKHARASYASVELVFRPDSVQLTVRDNGVGLPAGFQQATGYGLVGMRERAELLNGRLDVESRPNEGTKLVVRIPTDPGRAENTGREAL</sequence>
<evidence type="ECO:0000256" key="1">
    <source>
        <dbReference type="ARBA" id="ARBA00000085"/>
    </source>
</evidence>
<keyword evidence="6" id="KW-0004">4Fe-4S</keyword>
<evidence type="ECO:0000256" key="2">
    <source>
        <dbReference type="ARBA" id="ARBA00001966"/>
    </source>
</evidence>